<dbReference type="Proteomes" id="UP001187682">
    <property type="component" value="Unassembled WGS sequence"/>
</dbReference>
<feature type="region of interest" description="Disordered" evidence="1">
    <location>
        <begin position="357"/>
        <end position="383"/>
    </location>
</feature>
<dbReference type="PANTHER" id="PTHR37417:SF2">
    <property type="entry name" value="67 KDA MYOSIN-CROSS-REACTIVE ANTIGEN FAMILY PROTEIN (AFU_ORTHOLOGUE AFUA_5G09970)"/>
    <property type="match status" value="1"/>
</dbReference>
<dbReference type="InterPro" id="IPR036188">
    <property type="entry name" value="FAD/NAD-bd_sf"/>
</dbReference>
<dbReference type="GO" id="GO:0006631">
    <property type="term" value="P:fatty acid metabolic process"/>
    <property type="evidence" value="ECO:0007669"/>
    <property type="project" value="InterPro"/>
</dbReference>
<dbReference type="AlphaFoldDB" id="A0AAE8SVY7"/>
<dbReference type="Gene3D" id="3.50.50.60">
    <property type="entry name" value="FAD/NAD(P)-binding domain"/>
    <property type="match status" value="2"/>
</dbReference>
<comment type="caution">
    <text evidence="2">The sequence shown here is derived from an EMBL/GenBank/DDBJ whole genome shotgun (WGS) entry which is preliminary data.</text>
</comment>
<dbReference type="EMBL" id="ONZQ02000006">
    <property type="protein sequence ID" value="SPO02417.1"/>
    <property type="molecule type" value="Genomic_DNA"/>
</dbReference>
<evidence type="ECO:0000313" key="2">
    <source>
        <dbReference type="EMBL" id="SPO02417.1"/>
    </source>
</evidence>
<sequence length="620" mass="67924">MSNTGGPTVNGNGTRRPVRDPSTTHAWLIGGGIASLAAAVHLITDAHVPASQIHVLEARPTPGGSMAALDRGSPPRKGYVVRAARKLNFTYNCLYDTLSRIPYPLPVPPDLQSETDEGFEEVSVEDEKVEDLMVEEANVEEAKVEDVKAEKVKASDGENGAQRSLLDYIRSGQSQTRIRNRAKVRLVSSGPSGPETVDTHTMGLDPRHQASLMALILRSEECLGASTVRDAFEVDFFETKFWDMVSTMYLFKPWHGAVEFRRCLLRFLHEVPGIGSMRGVEYMPTNDFDAAIVPMVEYLKDQGIDFQYDTTALSLDFAPDKDEVLVSNLVLCCGGVERNVAVKPTDVVLATLGSMVSDSRPGTNNSPPQSLPKPSGSQADSSPDPAWDLWLRLAEDPAASRHAAHFGDPRLFRESSDASIGVAFTVTLFESSFIHHLLRWAGAAPEDGTCPLLSFRDSPWLLSITVPHQPYFPDQDADTTVFWGYGLYPDQLGRFVGKPMTECSGREILAELLGLMDYPLSPTLEKSITLPELMPLITSPYVARRRDSRPRVVPGEGGNLGLLGQYVEMERDVTFTMEYSVRSAQVAVYGLMGVDKKAPEVYGEDPTAAVLGEALKAMMI</sequence>
<organism evidence="2 3">
    <name type="scientific">Cephalotrichum gorgonifer</name>
    <dbReference type="NCBI Taxonomy" id="2041049"/>
    <lineage>
        <taxon>Eukaryota</taxon>
        <taxon>Fungi</taxon>
        <taxon>Dikarya</taxon>
        <taxon>Ascomycota</taxon>
        <taxon>Pezizomycotina</taxon>
        <taxon>Sordariomycetes</taxon>
        <taxon>Hypocreomycetidae</taxon>
        <taxon>Microascales</taxon>
        <taxon>Microascaceae</taxon>
        <taxon>Cephalotrichum</taxon>
    </lineage>
</organism>
<name>A0AAE8SVY7_9PEZI</name>
<evidence type="ECO:0000256" key="1">
    <source>
        <dbReference type="SAM" id="MobiDB-lite"/>
    </source>
</evidence>
<dbReference type="GO" id="GO:0071949">
    <property type="term" value="F:FAD binding"/>
    <property type="evidence" value="ECO:0007669"/>
    <property type="project" value="InterPro"/>
</dbReference>
<keyword evidence="3" id="KW-1185">Reference proteome</keyword>
<feature type="region of interest" description="Disordered" evidence="1">
    <location>
        <begin position="1"/>
        <end position="23"/>
    </location>
</feature>
<dbReference type="PANTHER" id="PTHR37417">
    <property type="entry name" value="67 KDA MYOSIN-CROSS-REACTIVE ANTIGEN FAMILY PROTEIN (AFU_ORTHOLOGUE AFUA_5G09970)"/>
    <property type="match status" value="1"/>
</dbReference>
<dbReference type="Gene3D" id="3.30.9.80">
    <property type="match status" value="1"/>
</dbReference>
<dbReference type="SUPFAM" id="SSF51905">
    <property type="entry name" value="FAD/NAD(P)-binding domain"/>
    <property type="match status" value="1"/>
</dbReference>
<feature type="compositionally biased region" description="Polar residues" evidence="1">
    <location>
        <begin position="357"/>
        <end position="368"/>
    </location>
</feature>
<dbReference type="Pfam" id="PF06100">
    <property type="entry name" value="MCRA"/>
    <property type="match status" value="2"/>
</dbReference>
<dbReference type="GO" id="GO:0050151">
    <property type="term" value="F:oleate hydratase activity"/>
    <property type="evidence" value="ECO:0007669"/>
    <property type="project" value="InterPro"/>
</dbReference>
<feature type="compositionally biased region" description="Low complexity" evidence="1">
    <location>
        <begin position="1"/>
        <end position="14"/>
    </location>
</feature>
<gene>
    <name evidence="2" type="ORF">DNG_05090</name>
</gene>
<evidence type="ECO:0000313" key="3">
    <source>
        <dbReference type="Proteomes" id="UP001187682"/>
    </source>
</evidence>
<protein>
    <submittedName>
        <fullName evidence="2">Related to myosin-crossreactive antigen</fullName>
    </submittedName>
</protein>
<proteinExistence type="predicted"/>
<reference evidence="2" key="1">
    <citation type="submission" date="2018-03" db="EMBL/GenBank/DDBJ databases">
        <authorList>
            <person name="Guldener U."/>
        </authorList>
    </citation>
    <scope>NUCLEOTIDE SEQUENCE</scope>
</reference>
<accession>A0AAE8SVY7</accession>
<dbReference type="InterPro" id="IPR010354">
    <property type="entry name" value="Oleate_hydratase"/>
</dbReference>